<evidence type="ECO:0000256" key="4">
    <source>
        <dbReference type="PROSITE-ProRule" id="PRU00325"/>
    </source>
</evidence>
<dbReference type="PROSITE" id="PS50966">
    <property type="entry name" value="ZF_SWIM"/>
    <property type="match status" value="1"/>
</dbReference>
<comment type="caution">
    <text evidence="7">The sequence shown here is derived from an EMBL/GenBank/DDBJ whole genome shotgun (WGS) entry which is preliminary data.</text>
</comment>
<dbReference type="GO" id="GO:0008270">
    <property type="term" value="F:zinc ion binding"/>
    <property type="evidence" value="ECO:0007669"/>
    <property type="project" value="UniProtKB-KW"/>
</dbReference>
<evidence type="ECO:0000313" key="8">
    <source>
        <dbReference type="Proteomes" id="UP001163823"/>
    </source>
</evidence>
<dbReference type="InterPro" id="IPR006564">
    <property type="entry name" value="Znf_PMZ"/>
</dbReference>
<evidence type="ECO:0000256" key="5">
    <source>
        <dbReference type="SAM" id="MobiDB-lite"/>
    </source>
</evidence>
<dbReference type="PANTHER" id="PTHR46033:SF8">
    <property type="entry name" value="PROTEIN MAINTENANCE OF MERISTEMS-LIKE"/>
    <property type="match status" value="1"/>
</dbReference>
<evidence type="ECO:0000256" key="1">
    <source>
        <dbReference type="ARBA" id="ARBA00022723"/>
    </source>
</evidence>
<gene>
    <name evidence="7" type="ORF">O6P43_033307</name>
</gene>
<dbReference type="Pfam" id="PF04434">
    <property type="entry name" value="SWIM"/>
    <property type="match status" value="1"/>
</dbReference>
<feature type="compositionally biased region" description="Low complexity" evidence="5">
    <location>
        <begin position="669"/>
        <end position="682"/>
    </location>
</feature>
<accession>A0AAD7KQ85</accession>
<dbReference type="Pfam" id="PF10536">
    <property type="entry name" value="PMD"/>
    <property type="match status" value="1"/>
</dbReference>
<keyword evidence="8" id="KW-1185">Reference proteome</keyword>
<dbReference type="InterPro" id="IPR019557">
    <property type="entry name" value="AminoTfrase-like_pln_mobile"/>
</dbReference>
<name>A0AAD7KQ85_QUISA</name>
<evidence type="ECO:0000256" key="2">
    <source>
        <dbReference type="ARBA" id="ARBA00022771"/>
    </source>
</evidence>
<evidence type="ECO:0000259" key="6">
    <source>
        <dbReference type="PROSITE" id="PS50966"/>
    </source>
</evidence>
<keyword evidence="3" id="KW-0862">Zinc</keyword>
<feature type="domain" description="SWIM-type" evidence="6">
    <location>
        <begin position="212"/>
        <end position="244"/>
    </location>
</feature>
<keyword evidence="2 4" id="KW-0863">Zinc-finger</keyword>
<dbReference type="InterPro" id="IPR044824">
    <property type="entry name" value="MAIN-like"/>
</dbReference>
<dbReference type="AlphaFoldDB" id="A0AAD7KQ85"/>
<evidence type="ECO:0000256" key="3">
    <source>
        <dbReference type="ARBA" id="ARBA00022833"/>
    </source>
</evidence>
<feature type="region of interest" description="Disordered" evidence="5">
    <location>
        <begin position="666"/>
        <end position="728"/>
    </location>
</feature>
<dbReference type="InterPro" id="IPR007527">
    <property type="entry name" value="Znf_SWIM"/>
</dbReference>
<reference evidence="7" key="1">
    <citation type="journal article" date="2023" name="Science">
        <title>Elucidation of the pathway for biosynthesis of saponin adjuvants from the soapbark tree.</title>
        <authorList>
            <person name="Reed J."/>
            <person name="Orme A."/>
            <person name="El-Demerdash A."/>
            <person name="Owen C."/>
            <person name="Martin L.B.B."/>
            <person name="Misra R.C."/>
            <person name="Kikuchi S."/>
            <person name="Rejzek M."/>
            <person name="Martin A.C."/>
            <person name="Harkess A."/>
            <person name="Leebens-Mack J."/>
            <person name="Louveau T."/>
            <person name="Stephenson M.J."/>
            <person name="Osbourn A."/>
        </authorList>
    </citation>
    <scope>NUCLEOTIDE SEQUENCE</scope>
    <source>
        <strain evidence="7">S10</strain>
    </source>
</reference>
<sequence>MHVTQRVGICLISDRHAGIIAAASDPRNGWTEPYGYHRFCVRHIASNFHKTHKNMKAKNLLIHTASQTQKRKFDKYFKKFVQLDSEYAAWIGRIPLEQWALAHDGGHRFDFMTTNLGECMNNVLKGARQVPITALVRLTFYRCVKYFVEHRAYINAQLGAGNQYTTDTIEKIQNWAERAGGHELRQFHTGLGIIEIKTQFRGWQARKGGNQHTVRLNERTCTCNKPQQYILPCSHVIAACASMHLNYTDFIGEWYKLRNQELVYTPQFNPVMHDDYWPEFQFPHVVPDMSKLRKKGRPKTHRFHNEMDITESSRQLRFMDPVAPVDVSVLRLHDSHRSVRVFADHESEAYVLRCRRREAVFGRELLNNINNINPRVLEYMTMAGFGGVIRVGFISLDWHLVTALVERWRPETHTFHLPHGEATITLQDVSILFGLPVDGEPVSGLVGADVATECERLLGIVPPATAVKGNTLKMSWLGLTFQNFPADGDDITAQRYARAYILQLMGGLLFTSKTSTHVHICFLSLLENLYAAGQYSWGSASLAWLYREMCHATHLDASEIAGPLILLQVWAWERLPFLAPRRETDIPWDNLCPLGARWRVKFKVTQIGHNVVSWYREMLDRMSSDQIGDVLGVAHGHAAHTTEYNEWYRRISRRYLTRVGLIHADPAPSHSTHSTSSSSLSSQRRRRSRTDVPGPSVSYGRVDADVRPSDVYIPSPAHMSPPPPPPYMASSSSMYHQLMPDFALQSSEVFNSPIPQVPYFQYGNTPASYDPGMGSGVQAEEGFSGVDDIPPSDDLGDRADVPARRNPARRRRPRPCGTGGHFL</sequence>
<organism evidence="7 8">
    <name type="scientific">Quillaja saponaria</name>
    <name type="common">Soap bark tree</name>
    <dbReference type="NCBI Taxonomy" id="32244"/>
    <lineage>
        <taxon>Eukaryota</taxon>
        <taxon>Viridiplantae</taxon>
        <taxon>Streptophyta</taxon>
        <taxon>Embryophyta</taxon>
        <taxon>Tracheophyta</taxon>
        <taxon>Spermatophyta</taxon>
        <taxon>Magnoliopsida</taxon>
        <taxon>eudicotyledons</taxon>
        <taxon>Gunneridae</taxon>
        <taxon>Pentapetalae</taxon>
        <taxon>rosids</taxon>
        <taxon>fabids</taxon>
        <taxon>Fabales</taxon>
        <taxon>Quillajaceae</taxon>
        <taxon>Quillaja</taxon>
    </lineage>
</organism>
<protein>
    <submittedName>
        <fullName evidence="7">Serine/threonine-protein phosphatase 7 long form-like</fullName>
    </submittedName>
</protein>
<keyword evidence="1" id="KW-0479">Metal-binding</keyword>
<dbReference type="KEGG" id="qsa:O6P43_033307"/>
<dbReference type="EMBL" id="JARAOO010000014">
    <property type="protein sequence ID" value="KAJ7943807.1"/>
    <property type="molecule type" value="Genomic_DNA"/>
</dbReference>
<dbReference type="PANTHER" id="PTHR46033">
    <property type="entry name" value="PROTEIN MAIN-LIKE 2"/>
    <property type="match status" value="1"/>
</dbReference>
<feature type="region of interest" description="Disordered" evidence="5">
    <location>
        <begin position="773"/>
        <end position="823"/>
    </location>
</feature>
<dbReference type="Proteomes" id="UP001163823">
    <property type="component" value="Chromosome 14"/>
</dbReference>
<dbReference type="GO" id="GO:0010073">
    <property type="term" value="P:meristem maintenance"/>
    <property type="evidence" value="ECO:0007669"/>
    <property type="project" value="InterPro"/>
</dbReference>
<proteinExistence type="predicted"/>
<evidence type="ECO:0000313" key="7">
    <source>
        <dbReference type="EMBL" id="KAJ7943807.1"/>
    </source>
</evidence>
<dbReference type="SMART" id="SM00575">
    <property type="entry name" value="ZnF_PMZ"/>
    <property type="match status" value="1"/>
</dbReference>